<dbReference type="PANTHER" id="PTHR11905:SF251">
    <property type="entry name" value="MEDIATOR COMPLEX SUBUNIT 6"/>
    <property type="match status" value="1"/>
</dbReference>
<feature type="domain" description="EGF-like" evidence="8">
    <location>
        <begin position="378"/>
        <end position="411"/>
    </location>
</feature>
<protein>
    <submittedName>
        <fullName evidence="11">Uncharacterized protein</fullName>
    </submittedName>
</protein>
<dbReference type="InterPro" id="IPR000742">
    <property type="entry name" value="EGF"/>
</dbReference>
<evidence type="ECO:0000256" key="1">
    <source>
        <dbReference type="ARBA" id="ARBA00004167"/>
    </source>
</evidence>
<evidence type="ECO:0000256" key="4">
    <source>
        <dbReference type="ARBA" id="ARBA00023136"/>
    </source>
</evidence>
<dbReference type="Ensembl" id="ENSCPRT00005030679.1">
    <property type="protein sequence ID" value="ENSCPRP00005026251.1"/>
    <property type="gene ID" value="ENSCPRG00005018212.1"/>
</dbReference>
<dbReference type="InterPro" id="IPR024079">
    <property type="entry name" value="MetalloPept_cat_dom_sf"/>
</dbReference>
<sequence length="571" mass="63082">MLFSPISGATRQLCGGCCPFRLPSQDQWSPVPGWGSGGQRQSTMGVAHGAPLLLAALGMGRQGPSEVVIPQVLATWHGEGYVQGKAVPLHWWRSALAGGVGLWGLLWLQRGTYSLEPLPDSTTFQHLLYKMEKEEDAPRLLCGLMEDELQHQVPLTHQLQWGALERQGWWLDTRHAKVAIVVDNGHFMCHHCNVTQVLAEVLDVLNMADVLYRLLSVRVWPVGMKIRTHSNLFVITKNTVVALANFTIRKVCIVTSPVATSDVFSNCSYNSSPEAVYMLKYCGNKMVEKGEECDCGSTQECSRDPCCEANCTLSVSTACAFGECCSKCQILPLGRLCRKRINECDLPEKGKTIFVRDGTPSGNDKICFNKSCTSVSVLHYDCNLIQCHNRGICNSKRHCHCEYGWAPPSCQDKGHGGSIDTGPPPSREMVTRSYNIGIPVLSTVGILVICLCVCCRKVLRKSVYRPELIPPLSQVGVPPSHASTPWHAPVPLCAWASMSPQDSAAEDMCLLRLSAWTYNHPQIPPQPRAHGPVLCHRSDRNFAWMVEAQEEIQPMGHGFSWNKPTFNFTGD</sequence>
<comment type="subcellular location">
    <subcellularLocation>
        <location evidence="1">Membrane</location>
        <topology evidence="1">Single-pass membrane protein</topology>
    </subcellularLocation>
</comment>
<dbReference type="Gene3D" id="4.10.70.10">
    <property type="entry name" value="Disintegrin domain"/>
    <property type="match status" value="1"/>
</dbReference>
<feature type="transmembrane region" description="Helical" evidence="7">
    <location>
        <begin position="436"/>
        <end position="455"/>
    </location>
</feature>
<dbReference type="Proteomes" id="UP000594220">
    <property type="component" value="Unplaced"/>
</dbReference>
<dbReference type="PROSITE" id="PS50026">
    <property type="entry name" value="EGF_3"/>
    <property type="match status" value="1"/>
</dbReference>
<feature type="domain" description="Peptidase M12B" evidence="10">
    <location>
        <begin position="174"/>
        <end position="246"/>
    </location>
</feature>
<evidence type="ECO:0000256" key="6">
    <source>
        <dbReference type="PROSITE-ProRule" id="PRU00076"/>
    </source>
</evidence>
<feature type="disulfide bond" evidence="6">
    <location>
        <begin position="401"/>
        <end position="410"/>
    </location>
</feature>
<dbReference type="SUPFAM" id="SSF57552">
    <property type="entry name" value="Blood coagulation inhibitor (disintegrin)"/>
    <property type="match status" value="1"/>
</dbReference>
<dbReference type="InterPro" id="IPR036436">
    <property type="entry name" value="Disintegrin_dom_sf"/>
</dbReference>
<feature type="domain" description="Disintegrin" evidence="9">
    <location>
        <begin position="279"/>
        <end position="348"/>
    </location>
</feature>
<keyword evidence="3 7" id="KW-1133">Transmembrane helix</keyword>
<evidence type="ECO:0000259" key="9">
    <source>
        <dbReference type="PROSITE" id="PS50214"/>
    </source>
</evidence>
<dbReference type="GO" id="GO:1990913">
    <property type="term" value="C:sperm head plasma membrane"/>
    <property type="evidence" value="ECO:0007669"/>
    <property type="project" value="TreeGrafter"/>
</dbReference>
<dbReference type="PROSITE" id="PS01186">
    <property type="entry name" value="EGF_2"/>
    <property type="match status" value="1"/>
</dbReference>
<evidence type="ECO:0000256" key="2">
    <source>
        <dbReference type="ARBA" id="ARBA00022692"/>
    </source>
</evidence>
<dbReference type="PROSITE" id="PS50214">
    <property type="entry name" value="DISINTEGRIN_2"/>
    <property type="match status" value="1"/>
</dbReference>
<dbReference type="InterPro" id="IPR018358">
    <property type="entry name" value="Disintegrin_CS"/>
</dbReference>
<evidence type="ECO:0000259" key="8">
    <source>
        <dbReference type="PROSITE" id="PS50026"/>
    </source>
</evidence>
<dbReference type="AlphaFoldDB" id="A0A7M4FMR1"/>
<dbReference type="InterPro" id="IPR001762">
    <property type="entry name" value="Disintegrin_dom"/>
</dbReference>
<dbReference type="SMART" id="SM00050">
    <property type="entry name" value="DISIN"/>
    <property type="match status" value="1"/>
</dbReference>
<evidence type="ECO:0000256" key="3">
    <source>
        <dbReference type="ARBA" id="ARBA00022989"/>
    </source>
</evidence>
<proteinExistence type="predicted"/>
<name>A0A7M4FMR1_CROPO</name>
<keyword evidence="6" id="KW-0245">EGF-like domain</keyword>
<evidence type="ECO:0000259" key="10">
    <source>
        <dbReference type="PROSITE" id="PS50215"/>
    </source>
</evidence>
<dbReference type="SUPFAM" id="SSF55486">
    <property type="entry name" value="Metalloproteases ('zincins'), catalytic domain"/>
    <property type="match status" value="1"/>
</dbReference>
<dbReference type="PROSITE" id="PS50215">
    <property type="entry name" value="ADAM_MEPRO"/>
    <property type="match status" value="1"/>
</dbReference>
<organism evidence="11 12">
    <name type="scientific">Crocodylus porosus</name>
    <name type="common">Saltwater crocodile</name>
    <name type="synonym">Estuarine crocodile</name>
    <dbReference type="NCBI Taxonomy" id="8502"/>
    <lineage>
        <taxon>Eukaryota</taxon>
        <taxon>Metazoa</taxon>
        <taxon>Chordata</taxon>
        <taxon>Craniata</taxon>
        <taxon>Vertebrata</taxon>
        <taxon>Euteleostomi</taxon>
        <taxon>Archelosauria</taxon>
        <taxon>Archosauria</taxon>
        <taxon>Crocodylia</taxon>
        <taxon>Longirostres</taxon>
        <taxon>Crocodylidae</taxon>
        <taxon>Crocodylus</taxon>
    </lineage>
</organism>
<keyword evidence="4 7" id="KW-0472">Membrane</keyword>
<accession>A0A7M4FMR1</accession>
<keyword evidence="2 7" id="KW-0812">Transmembrane</keyword>
<dbReference type="GO" id="GO:0009897">
    <property type="term" value="C:external side of plasma membrane"/>
    <property type="evidence" value="ECO:0007669"/>
    <property type="project" value="TreeGrafter"/>
</dbReference>
<reference evidence="11" key="1">
    <citation type="submission" date="2025-08" db="UniProtKB">
        <authorList>
            <consortium name="Ensembl"/>
        </authorList>
    </citation>
    <scope>IDENTIFICATION</scope>
</reference>
<keyword evidence="5 6" id="KW-1015">Disulfide bond</keyword>
<evidence type="ECO:0000313" key="12">
    <source>
        <dbReference type="Proteomes" id="UP000594220"/>
    </source>
</evidence>
<dbReference type="PROSITE" id="PS00427">
    <property type="entry name" value="DISINTEGRIN_1"/>
    <property type="match status" value="1"/>
</dbReference>
<evidence type="ECO:0000256" key="5">
    <source>
        <dbReference type="ARBA" id="ARBA00023157"/>
    </source>
</evidence>
<dbReference type="Pfam" id="PF01421">
    <property type="entry name" value="Reprolysin"/>
    <property type="match status" value="1"/>
</dbReference>
<dbReference type="GO" id="GO:0008584">
    <property type="term" value="P:male gonad development"/>
    <property type="evidence" value="ECO:0007669"/>
    <property type="project" value="TreeGrafter"/>
</dbReference>
<comment type="caution">
    <text evidence="6">Lacks conserved residue(s) required for the propagation of feature annotation.</text>
</comment>
<dbReference type="GO" id="GO:0004222">
    <property type="term" value="F:metalloendopeptidase activity"/>
    <property type="evidence" value="ECO:0007669"/>
    <property type="project" value="InterPro"/>
</dbReference>
<dbReference type="PANTHER" id="PTHR11905">
    <property type="entry name" value="ADAM A DISINTEGRIN AND METALLOPROTEASE DOMAIN"/>
    <property type="match status" value="1"/>
</dbReference>
<keyword evidence="12" id="KW-1185">Reference proteome</keyword>
<dbReference type="Pfam" id="PF00200">
    <property type="entry name" value="Disintegrin"/>
    <property type="match status" value="1"/>
</dbReference>
<dbReference type="Gene3D" id="3.40.390.10">
    <property type="entry name" value="Collagenase (Catalytic Domain)"/>
    <property type="match status" value="1"/>
</dbReference>
<dbReference type="GO" id="GO:0006508">
    <property type="term" value="P:proteolysis"/>
    <property type="evidence" value="ECO:0007669"/>
    <property type="project" value="InterPro"/>
</dbReference>
<evidence type="ECO:0000256" key="7">
    <source>
        <dbReference type="SAM" id="Phobius"/>
    </source>
</evidence>
<reference evidence="11" key="2">
    <citation type="submission" date="2025-09" db="UniProtKB">
        <authorList>
            <consortium name="Ensembl"/>
        </authorList>
    </citation>
    <scope>IDENTIFICATION</scope>
</reference>
<evidence type="ECO:0000313" key="11">
    <source>
        <dbReference type="Ensembl" id="ENSCPRP00005026251.1"/>
    </source>
</evidence>
<dbReference type="FunFam" id="4.10.70.10:FF:000003">
    <property type="entry name" value="Disintegrin and metalloproteinase domain-containing protein 17"/>
    <property type="match status" value="1"/>
</dbReference>
<dbReference type="InterPro" id="IPR001590">
    <property type="entry name" value="Peptidase_M12B"/>
</dbReference>
<dbReference type="GeneTree" id="ENSGT00940000161067"/>